<proteinExistence type="predicted"/>
<feature type="transmembrane region" description="Helical" evidence="2">
    <location>
        <begin position="57"/>
        <end position="74"/>
    </location>
</feature>
<dbReference type="InterPro" id="IPR038587">
    <property type="entry name" value="Ribosomal_eL40_sf"/>
</dbReference>
<evidence type="ECO:0000256" key="1">
    <source>
        <dbReference type="SAM" id="MobiDB-lite"/>
    </source>
</evidence>
<keyword evidence="2" id="KW-1133">Transmembrane helix</keyword>
<organism evidence="4 5">
    <name type="scientific">Limosilactobacillus reuteri</name>
    <name type="common">Lactobacillus reuteri</name>
    <dbReference type="NCBI Taxonomy" id="1598"/>
    <lineage>
        <taxon>Bacteria</taxon>
        <taxon>Bacillati</taxon>
        <taxon>Bacillota</taxon>
        <taxon>Bacilli</taxon>
        <taxon>Lactobacillales</taxon>
        <taxon>Lactobacillaceae</taxon>
        <taxon>Limosilactobacillus</taxon>
    </lineage>
</organism>
<protein>
    <recommendedName>
        <fullName evidence="3">Zinc-ribbon domain-containing protein</fullName>
    </recommendedName>
</protein>
<evidence type="ECO:0000313" key="4">
    <source>
        <dbReference type="EMBL" id="OUN46589.1"/>
    </source>
</evidence>
<dbReference type="AlphaFoldDB" id="A0A1Y3UJR7"/>
<reference evidence="5" key="1">
    <citation type="submission" date="2017-04" db="EMBL/GenBank/DDBJ databases">
        <title>Function of individual gut microbiota members based on whole genome sequencing of pure cultures obtained from chicken caecum.</title>
        <authorList>
            <person name="Medvecky M."/>
            <person name="Cejkova D."/>
            <person name="Polansky O."/>
            <person name="Karasova D."/>
            <person name="Kubasova T."/>
            <person name="Cizek A."/>
            <person name="Rychlik I."/>
        </authorList>
    </citation>
    <scope>NUCLEOTIDE SEQUENCE [LARGE SCALE GENOMIC DNA]</scope>
    <source>
        <strain evidence="5">An71</strain>
    </source>
</reference>
<dbReference type="Pfam" id="PF13240">
    <property type="entry name" value="Zn_Ribbon_1"/>
    <property type="match status" value="1"/>
</dbReference>
<dbReference type="Gene3D" id="4.10.1060.50">
    <property type="match status" value="1"/>
</dbReference>
<feature type="region of interest" description="Disordered" evidence="1">
    <location>
        <begin position="83"/>
        <end position="110"/>
    </location>
</feature>
<evidence type="ECO:0000313" key="5">
    <source>
        <dbReference type="Proteomes" id="UP000195868"/>
    </source>
</evidence>
<dbReference type="InterPro" id="IPR026870">
    <property type="entry name" value="Zinc_ribbon_dom"/>
</dbReference>
<accession>A0A1Y3UJR7</accession>
<evidence type="ECO:0000259" key="3">
    <source>
        <dbReference type="Pfam" id="PF13240"/>
    </source>
</evidence>
<dbReference type="RefSeq" id="WP_087215536.1">
    <property type="nucleotide sequence ID" value="NZ_JAJGTB010000020.1"/>
</dbReference>
<dbReference type="EMBL" id="NFHN01000029">
    <property type="protein sequence ID" value="OUN46589.1"/>
    <property type="molecule type" value="Genomic_DNA"/>
</dbReference>
<gene>
    <name evidence="4" type="ORF">B5G22_07480</name>
</gene>
<name>A0A1Y3UJR7_LIMRT</name>
<evidence type="ECO:0000256" key="2">
    <source>
        <dbReference type="SAM" id="Phobius"/>
    </source>
</evidence>
<comment type="caution">
    <text evidence="4">The sequence shown here is derived from an EMBL/GenBank/DDBJ whole genome shotgun (WGS) entry which is preliminary data.</text>
</comment>
<dbReference type="Proteomes" id="UP000195868">
    <property type="component" value="Unassembled WGS sequence"/>
</dbReference>
<keyword evidence="2" id="KW-0812">Transmembrane</keyword>
<keyword evidence="2" id="KW-0472">Membrane</keyword>
<sequence>MKKFCPKCGTENENKAKFCKKCGYNFTERTTTEIYNLEDTNKKREDLKQNTNNKNKLLIVIIIVLVCVIAIFILREINSNNKSKLTSSTNTVSSSSLNESSVSSDEDDKLTIENNPKLDAAALIYYVSENNISDSSIDSQGYIVRLPSNSELINSLSKKGQNQVYEVYREENRNDGGPVFVYTINSDDTINIYRESEDAGFNPDETYDPVKSISKSKVIEYLNDHNMASEVRNLSNQVEIQQTDKD</sequence>
<feature type="compositionally biased region" description="Low complexity" evidence="1">
    <location>
        <begin position="83"/>
        <end position="103"/>
    </location>
</feature>
<feature type="domain" description="Zinc-ribbon" evidence="3">
    <location>
        <begin position="4"/>
        <end position="24"/>
    </location>
</feature>